<proteinExistence type="predicted"/>
<evidence type="ECO:0000313" key="7">
    <source>
        <dbReference type="EMBL" id="MDK2125159.1"/>
    </source>
</evidence>
<dbReference type="InterPro" id="IPR006685">
    <property type="entry name" value="MscS_channel_2nd"/>
</dbReference>
<evidence type="ECO:0000256" key="4">
    <source>
        <dbReference type="ARBA" id="ARBA00023136"/>
    </source>
</evidence>
<reference evidence="7" key="1">
    <citation type="submission" date="2023-03" db="EMBL/GenBank/DDBJ databases">
        <title>Chitinimonas shenzhenensis gen. nov., sp. nov., a novel member of family Burkholderiaceae isolated from activated sludge collected in Shen Zhen, China.</title>
        <authorList>
            <person name="Wang X."/>
        </authorList>
    </citation>
    <scope>NUCLEOTIDE SEQUENCE</scope>
    <source>
        <strain evidence="7">DQS-5</strain>
    </source>
</reference>
<evidence type="ECO:0000256" key="1">
    <source>
        <dbReference type="ARBA" id="ARBA00004370"/>
    </source>
</evidence>
<keyword evidence="2 5" id="KW-0812">Transmembrane</keyword>
<evidence type="ECO:0000256" key="3">
    <source>
        <dbReference type="ARBA" id="ARBA00022989"/>
    </source>
</evidence>
<keyword evidence="4 5" id="KW-0472">Membrane</keyword>
<comment type="subcellular location">
    <subcellularLocation>
        <location evidence="1">Membrane</location>
    </subcellularLocation>
</comment>
<dbReference type="InterPro" id="IPR010920">
    <property type="entry name" value="LSM_dom_sf"/>
</dbReference>
<evidence type="ECO:0000313" key="8">
    <source>
        <dbReference type="Proteomes" id="UP001172778"/>
    </source>
</evidence>
<organism evidence="7 8">
    <name type="scientific">Parachitinimonas caeni</name>
    <dbReference type="NCBI Taxonomy" id="3031301"/>
    <lineage>
        <taxon>Bacteria</taxon>
        <taxon>Pseudomonadati</taxon>
        <taxon>Pseudomonadota</taxon>
        <taxon>Betaproteobacteria</taxon>
        <taxon>Neisseriales</taxon>
        <taxon>Chitinibacteraceae</taxon>
        <taxon>Parachitinimonas</taxon>
    </lineage>
</organism>
<dbReference type="SUPFAM" id="SSF50182">
    <property type="entry name" value="Sm-like ribonucleoproteins"/>
    <property type="match status" value="1"/>
</dbReference>
<evidence type="ECO:0000256" key="5">
    <source>
        <dbReference type="SAM" id="Phobius"/>
    </source>
</evidence>
<gene>
    <name evidence="7" type="ORF">PZA18_13975</name>
</gene>
<feature type="domain" description="Mechanosensitive ion channel MscS" evidence="6">
    <location>
        <begin position="109"/>
        <end position="165"/>
    </location>
</feature>
<keyword evidence="8" id="KW-1185">Reference proteome</keyword>
<evidence type="ECO:0000256" key="2">
    <source>
        <dbReference type="ARBA" id="ARBA00022692"/>
    </source>
</evidence>
<comment type="caution">
    <text evidence="7">The sequence shown here is derived from an EMBL/GenBank/DDBJ whole genome shotgun (WGS) entry which is preliminary data.</text>
</comment>
<keyword evidence="3 5" id="KW-1133">Transmembrane helix</keyword>
<accession>A0ABT7DYS1</accession>
<dbReference type="EMBL" id="JARRAF010000016">
    <property type="protein sequence ID" value="MDK2125159.1"/>
    <property type="molecule type" value="Genomic_DNA"/>
</dbReference>
<dbReference type="PANTHER" id="PTHR30566">
    <property type="entry name" value="YNAI-RELATED MECHANOSENSITIVE ION CHANNEL"/>
    <property type="match status" value="1"/>
</dbReference>
<dbReference type="Gene3D" id="2.30.30.60">
    <property type="match status" value="1"/>
</dbReference>
<feature type="transmembrane region" description="Helical" evidence="5">
    <location>
        <begin position="12"/>
        <end position="33"/>
    </location>
</feature>
<feature type="transmembrane region" description="Helical" evidence="5">
    <location>
        <begin position="77"/>
        <end position="96"/>
    </location>
</feature>
<sequence>MINFALISRSLALDLIATVCLVLLIVGVRHWAVRAISTNEALNLETRRRWRVDLRNGLLLLFLSGILLIWGPELRSAMVSLLAVAAAIVLATKELILCFSGSVYRGGGNAYAIGDRIEVGGYRGTVIDINWFSTTLIEYSPAGKGAPLMTGRAVIFPNSLLLTQPVFKESFMGEFTVHNITIPLCADTDWQRAEAILLEIANAICEPWLESARQHLRALTERSWFDTPSPEPRVSVLIPEAGKIHLQLRLPIQLNERNEVEQKIVREFLMRSPIKAFTCPDPAKT</sequence>
<dbReference type="PANTHER" id="PTHR30566:SF5">
    <property type="entry name" value="MECHANOSENSITIVE ION CHANNEL PROTEIN 1, MITOCHONDRIAL-RELATED"/>
    <property type="match status" value="1"/>
</dbReference>
<dbReference type="InterPro" id="IPR023408">
    <property type="entry name" value="MscS_beta-dom_sf"/>
</dbReference>
<name>A0ABT7DYS1_9NEIS</name>
<dbReference type="Proteomes" id="UP001172778">
    <property type="component" value="Unassembled WGS sequence"/>
</dbReference>
<dbReference type="Pfam" id="PF00924">
    <property type="entry name" value="MS_channel_2nd"/>
    <property type="match status" value="1"/>
</dbReference>
<feature type="transmembrane region" description="Helical" evidence="5">
    <location>
        <begin position="54"/>
        <end position="71"/>
    </location>
</feature>
<protein>
    <submittedName>
        <fullName evidence="7">Mechanosensitive ion channel family protein</fullName>
    </submittedName>
</protein>
<dbReference type="RefSeq" id="WP_284101472.1">
    <property type="nucleotide sequence ID" value="NZ_JARRAF010000016.1"/>
</dbReference>
<evidence type="ECO:0000259" key="6">
    <source>
        <dbReference type="Pfam" id="PF00924"/>
    </source>
</evidence>